<evidence type="ECO:0000259" key="2">
    <source>
        <dbReference type="Pfam" id="PF22003"/>
    </source>
</evidence>
<dbReference type="eggNOG" id="COG3539">
    <property type="taxonomic scope" value="Bacteria"/>
</dbReference>
<dbReference type="InterPro" id="IPR050263">
    <property type="entry name" value="Bact_Fimbrial_Adh_Pro"/>
</dbReference>
<proteinExistence type="predicted"/>
<dbReference type="AlphaFoldDB" id="Z9JHN1"/>
<dbReference type="InterPro" id="IPR036937">
    <property type="entry name" value="Adhesion_dom_fimbrial_sf"/>
</dbReference>
<evidence type="ECO:0000313" key="4">
    <source>
        <dbReference type="Proteomes" id="UP000020406"/>
    </source>
</evidence>
<dbReference type="InterPro" id="IPR000259">
    <property type="entry name" value="Adhesion_dom_fimbrial"/>
</dbReference>
<dbReference type="Pfam" id="PF22003">
    <property type="entry name" value="MrkDrd"/>
    <property type="match status" value="1"/>
</dbReference>
<accession>Z9JHN1</accession>
<evidence type="ECO:0000259" key="1">
    <source>
        <dbReference type="Pfam" id="PF00419"/>
    </source>
</evidence>
<protein>
    <submittedName>
        <fullName evidence="3">Fimbrial protein</fullName>
    </submittedName>
</protein>
<dbReference type="EMBL" id="JDSQ01000016">
    <property type="protein sequence ID" value="EWS77679.1"/>
    <property type="molecule type" value="Genomic_DNA"/>
</dbReference>
<dbReference type="InterPro" id="IPR054160">
    <property type="entry name" value="MrkD_recept-bd"/>
</dbReference>
<sequence length="351" mass="36771">MSIIKRIGAAHITGSQERVLQMMAACLAVLLAPNVKATCQANANLVPQNIQLNVGRVLIQPSLPIGSRITLLTFNINRVSNSGSCSSNGGILYGSFTRPMTLVSGMNKVYQTDVPGVGIRLYREAGDVSNYYPYELPRGPNTSLYLSEGKFQVELIKTAVTTGSGPIASNGPFTTYYADGSGSGRPMLTSTLSGLGITIVTSTCEVDAGSKNIAVNFGAVSSNIFKGLGSKGPDRDFAINLICHGGNVAEANQGLISVRIDATQDSSKRPGVLAITSANDAASGVGIELVDVLNDSEHQIAFGQGIPLGRTPVNASSTLRLPLRARYIQTQAGKVRPGSANGTATFTIEYQ</sequence>
<feature type="domain" description="MrkD-like receptor binding" evidence="2">
    <location>
        <begin position="50"/>
        <end position="194"/>
    </location>
</feature>
<dbReference type="PATRIC" id="fig|1444770.3.peg.2320"/>
<gene>
    <name evidence="3" type="ORF">AF72_09765</name>
</gene>
<feature type="domain" description="Fimbrial-type adhesion" evidence="1">
    <location>
        <begin position="198"/>
        <end position="351"/>
    </location>
</feature>
<dbReference type="Gene3D" id="2.60.40.1090">
    <property type="entry name" value="Fimbrial-type adhesion domain"/>
    <property type="match status" value="1"/>
</dbReference>
<dbReference type="OrthoDB" id="6052505at2"/>
<dbReference type="Pfam" id="PF00419">
    <property type="entry name" value="Fimbrial"/>
    <property type="match status" value="1"/>
</dbReference>
<comment type="caution">
    <text evidence="3">The sequence shown here is derived from an EMBL/GenBank/DDBJ whole genome shotgun (WGS) entry which is preliminary data.</text>
</comment>
<evidence type="ECO:0000313" key="3">
    <source>
        <dbReference type="EMBL" id="EWS77679.1"/>
    </source>
</evidence>
<organism evidence="3 4">
    <name type="scientific">Xylella taiwanensis</name>
    <dbReference type="NCBI Taxonomy" id="1444770"/>
    <lineage>
        <taxon>Bacteria</taxon>
        <taxon>Pseudomonadati</taxon>
        <taxon>Pseudomonadota</taxon>
        <taxon>Gammaproteobacteria</taxon>
        <taxon>Lysobacterales</taxon>
        <taxon>Lysobacteraceae</taxon>
        <taxon>Xylella</taxon>
    </lineage>
</organism>
<dbReference type="STRING" id="1444770.AF72_09765"/>
<dbReference type="Gene3D" id="2.60.40.3310">
    <property type="match status" value="1"/>
</dbReference>
<dbReference type="PANTHER" id="PTHR33420:SF26">
    <property type="entry name" value="FIMBRIAL SUBUNIT"/>
    <property type="match status" value="1"/>
</dbReference>
<dbReference type="InterPro" id="IPR008966">
    <property type="entry name" value="Adhesion_dom_sf"/>
</dbReference>
<dbReference type="SUPFAM" id="SSF49401">
    <property type="entry name" value="Bacterial adhesins"/>
    <property type="match status" value="1"/>
</dbReference>
<dbReference type="PANTHER" id="PTHR33420">
    <property type="entry name" value="FIMBRIAL SUBUNIT ELFA-RELATED"/>
    <property type="match status" value="1"/>
</dbReference>
<name>Z9JHN1_9GAMM</name>
<reference evidence="3 4" key="1">
    <citation type="journal article" date="2014" name="Genome Announc.">
        <title>Draft Genome Sequence of Xylella fastidiosa Pear Leaf Scorch Strain in Taiwan.</title>
        <authorList>
            <person name="Su C.C."/>
            <person name="Deng W.L."/>
            <person name="Jan F.J."/>
            <person name="Chang C.J."/>
            <person name="Huang H."/>
            <person name="Chen J."/>
        </authorList>
    </citation>
    <scope>NUCLEOTIDE SEQUENCE [LARGE SCALE GENOMIC DNA]</scope>
    <source>
        <strain evidence="3 4">PLS229</strain>
    </source>
</reference>
<dbReference type="Proteomes" id="UP000020406">
    <property type="component" value="Unassembled WGS sequence"/>
</dbReference>
<dbReference type="GO" id="GO:0043709">
    <property type="term" value="P:cell adhesion involved in single-species biofilm formation"/>
    <property type="evidence" value="ECO:0007669"/>
    <property type="project" value="TreeGrafter"/>
</dbReference>
<dbReference type="GO" id="GO:0009289">
    <property type="term" value="C:pilus"/>
    <property type="evidence" value="ECO:0007669"/>
    <property type="project" value="InterPro"/>
</dbReference>